<comment type="caution">
    <text evidence="1">The sequence shown here is derived from an EMBL/GenBank/DDBJ whole genome shotgun (WGS) entry which is preliminary data.</text>
</comment>
<protein>
    <submittedName>
        <fullName evidence="1">Uncharacterized protein</fullName>
    </submittedName>
</protein>
<evidence type="ECO:0000313" key="1">
    <source>
        <dbReference type="EMBL" id="CAH1971663.1"/>
    </source>
</evidence>
<dbReference type="EMBL" id="CAKOFQ010006788">
    <property type="protein sequence ID" value="CAH1971663.1"/>
    <property type="molecule type" value="Genomic_DNA"/>
</dbReference>
<gene>
    <name evidence="1" type="ORF">ACAOBT_LOCUS9536</name>
</gene>
<organism evidence="1 2">
    <name type="scientific">Acanthoscelides obtectus</name>
    <name type="common">Bean weevil</name>
    <name type="synonym">Bruchus obtectus</name>
    <dbReference type="NCBI Taxonomy" id="200917"/>
    <lineage>
        <taxon>Eukaryota</taxon>
        <taxon>Metazoa</taxon>
        <taxon>Ecdysozoa</taxon>
        <taxon>Arthropoda</taxon>
        <taxon>Hexapoda</taxon>
        <taxon>Insecta</taxon>
        <taxon>Pterygota</taxon>
        <taxon>Neoptera</taxon>
        <taxon>Endopterygota</taxon>
        <taxon>Coleoptera</taxon>
        <taxon>Polyphaga</taxon>
        <taxon>Cucujiformia</taxon>
        <taxon>Chrysomeloidea</taxon>
        <taxon>Chrysomelidae</taxon>
        <taxon>Bruchinae</taxon>
        <taxon>Bruchini</taxon>
        <taxon>Acanthoscelides</taxon>
    </lineage>
</organism>
<reference evidence="1" key="1">
    <citation type="submission" date="2022-03" db="EMBL/GenBank/DDBJ databases">
        <authorList>
            <person name="Sayadi A."/>
        </authorList>
    </citation>
    <scope>NUCLEOTIDE SEQUENCE</scope>
</reference>
<accession>A0A9P0KB33</accession>
<evidence type="ECO:0000313" key="2">
    <source>
        <dbReference type="Proteomes" id="UP001152888"/>
    </source>
</evidence>
<sequence length="40" mass="4510">MVSILQNIFKSSAYRRQLPCSSLTTSSIKIWKSKGPRAEP</sequence>
<name>A0A9P0KB33_ACAOB</name>
<keyword evidence="2" id="KW-1185">Reference proteome</keyword>
<dbReference type="Proteomes" id="UP001152888">
    <property type="component" value="Unassembled WGS sequence"/>
</dbReference>
<proteinExistence type="predicted"/>
<dbReference type="AlphaFoldDB" id="A0A9P0KB33"/>